<evidence type="ECO:0000313" key="5">
    <source>
        <dbReference type="Proteomes" id="UP000023561"/>
    </source>
</evidence>
<dbReference type="PANTHER" id="PTHR43586:SF8">
    <property type="entry name" value="CYSTEINE DESULFURASE 1, CHLOROPLASTIC"/>
    <property type="match status" value="1"/>
</dbReference>
<proteinExistence type="predicted"/>
<evidence type="ECO:0000256" key="1">
    <source>
        <dbReference type="ARBA" id="ARBA00001933"/>
    </source>
</evidence>
<dbReference type="Proteomes" id="UP000023561">
    <property type="component" value="Unassembled WGS sequence"/>
</dbReference>
<dbReference type="Gene3D" id="3.40.640.10">
    <property type="entry name" value="Type I PLP-dependent aspartate aminotransferase-like (Major domain)"/>
    <property type="match status" value="1"/>
</dbReference>
<dbReference type="PANTHER" id="PTHR43586">
    <property type="entry name" value="CYSTEINE DESULFURASE"/>
    <property type="match status" value="1"/>
</dbReference>
<dbReference type="Gene3D" id="3.90.1150.10">
    <property type="entry name" value="Aspartate Aminotransferase, domain 1"/>
    <property type="match status" value="1"/>
</dbReference>
<dbReference type="InterPro" id="IPR015421">
    <property type="entry name" value="PyrdxlP-dep_Trfase_major"/>
</dbReference>
<gene>
    <name evidence="4" type="ORF">GCA01S_014_00120</name>
</gene>
<evidence type="ECO:0000256" key="2">
    <source>
        <dbReference type="ARBA" id="ARBA00022898"/>
    </source>
</evidence>
<dbReference type="OrthoDB" id="9804366at2"/>
<dbReference type="AlphaFoldDB" id="A0A023DD66"/>
<comment type="cofactor">
    <cofactor evidence="1">
        <name>pyridoxal 5'-phosphate</name>
        <dbReference type="ChEBI" id="CHEBI:597326"/>
    </cofactor>
</comment>
<organism evidence="4 5">
    <name type="scientific">Parageobacillus caldoxylosilyticus NBRC 107762</name>
    <dbReference type="NCBI Taxonomy" id="1220594"/>
    <lineage>
        <taxon>Bacteria</taxon>
        <taxon>Bacillati</taxon>
        <taxon>Bacillota</taxon>
        <taxon>Bacilli</taxon>
        <taxon>Bacillales</taxon>
        <taxon>Anoxybacillaceae</taxon>
        <taxon>Saccharococcus</taxon>
    </lineage>
</organism>
<accession>A0A023DD66</accession>
<reference evidence="4 5" key="1">
    <citation type="submission" date="2014-04" db="EMBL/GenBank/DDBJ databases">
        <title>Whole genome shotgun sequence of Geobacillus caldoxylosilyticus NBRC 107762.</title>
        <authorList>
            <person name="Hosoyama A."/>
            <person name="Hosoyama Y."/>
            <person name="Katano-Makiyama Y."/>
            <person name="Tsuchikane K."/>
            <person name="Ohji S."/>
            <person name="Ichikawa N."/>
            <person name="Yamazoe A."/>
            <person name="Fujita N."/>
        </authorList>
    </citation>
    <scope>NUCLEOTIDE SEQUENCE [LARGE SCALE GENOMIC DNA]</scope>
    <source>
        <strain evidence="4 5">NBRC 107762</strain>
    </source>
</reference>
<dbReference type="InterPro" id="IPR000192">
    <property type="entry name" value="Aminotrans_V_dom"/>
</dbReference>
<dbReference type="SUPFAM" id="SSF53383">
    <property type="entry name" value="PLP-dependent transferases"/>
    <property type="match status" value="1"/>
</dbReference>
<dbReference type="GO" id="GO:0003824">
    <property type="term" value="F:catalytic activity"/>
    <property type="evidence" value="ECO:0007669"/>
    <property type="project" value="UniProtKB-ARBA"/>
</dbReference>
<dbReference type="EMBL" id="BAWO01000014">
    <property type="protein sequence ID" value="GAJ39253.1"/>
    <property type="molecule type" value="Genomic_DNA"/>
</dbReference>
<evidence type="ECO:0000259" key="3">
    <source>
        <dbReference type="Pfam" id="PF00266"/>
    </source>
</evidence>
<dbReference type="Pfam" id="PF00266">
    <property type="entry name" value="Aminotran_5"/>
    <property type="match status" value="1"/>
</dbReference>
<sequence length="499" mass="57036">MEIKAKIGETTFTCRGDLETYFRPFREATIGTDFTFSTPFGEQKLIYADWTASGRLYRPIEEKIIEEIGPLVANTHTESNITSTKMTLAYQYAKEIIKHHVHAGKHDVIIMEGPGMTSAVNKLQRLLGLRVPERWKARLSLADDERPVIFVTHMEHHSNLLSWTETIGEVITIRPTANGDVDVDHLRELLETYAHRPLKIGAFTACSNVTGIQTPYHFLAKIMHEHGGICFIDFAASAPYIEINMHPADPLEKLDAIYFSPHKFLGGPGSAGVLIFDARLYQNRIPDHPGGGTVLWTDPWGNYKYIEDIETREDGGTPPFLQTIKAALAIRLKEKMGVERIQKREKELTSLLLSHLKQIPRVRVLEGHREDRLGIVSFIIEGMHYNLVVKMLNDRFGIQVRGGCSCAGPYGHYLLGIDKEQSETLMKQVEQGNLFVKPGWVRISLHPIMTNEEVYDIIRAIRHIVRYADTWKQEYMYDQTKNEFYHRGDDRYVRGFFAL</sequence>
<dbReference type="InterPro" id="IPR015424">
    <property type="entry name" value="PyrdxlP-dep_Trfase"/>
</dbReference>
<dbReference type="InterPro" id="IPR015422">
    <property type="entry name" value="PyrdxlP-dep_Trfase_small"/>
</dbReference>
<protein>
    <recommendedName>
        <fullName evidence="3">Aminotransferase class V domain-containing protein</fullName>
    </recommendedName>
</protein>
<feature type="domain" description="Aminotransferase class V" evidence="3">
    <location>
        <begin position="46"/>
        <end position="454"/>
    </location>
</feature>
<comment type="caution">
    <text evidence="4">The sequence shown here is derived from an EMBL/GenBank/DDBJ whole genome shotgun (WGS) entry which is preliminary data.</text>
</comment>
<evidence type="ECO:0000313" key="4">
    <source>
        <dbReference type="EMBL" id="GAJ39253.1"/>
    </source>
</evidence>
<name>A0A023DD66_9BACL</name>
<keyword evidence="5" id="KW-1185">Reference proteome</keyword>
<dbReference type="RefSeq" id="WP_042408087.1">
    <property type="nucleotide sequence ID" value="NZ_BAWO01000014.1"/>
</dbReference>
<keyword evidence="2" id="KW-0663">Pyridoxal phosphate</keyword>